<comment type="caution">
    <text evidence="1">The sequence shown here is derived from an EMBL/GenBank/DDBJ whole genome shotgun (WGS) entry which is preliminary data.</text>
</comment>
<dbReference type="Proteomes" id="UP000479710">
    <property type="component" value="Unassembled WGS sequence"/>
</dbReference>
<sequence length="163" mass="17407">MVACARRCRPLLLTSVGSGDGGGEMGAAAAVDGNEATGDGRRAWRLCDERAGCRGTPSLSPAPLHVGQKPTVTRVGFGTRSGPWRRGLVWSFCRAVRGRDCSDERIKEVGPKLVGGTPTTYGHRAIAAILYESNGTVRSPSNRQGYHGGMNTMTLDWAFRRTS</sequence>
<accession>A0A6G1CIG1</accession>
<organism evidence="1 2">
    <name type="scientific">Oryza meyeriana var. granulata</name>
    <dbReference type="NCBI Taxonomy" id="110450"/>
    <lineage>
        <taxon>Eukaryota</taxon>
        <taxon>Viridiplantae</taxon>
        <taxon>Streptophyta</taxon>
        <taxon>Embryophyta</taxon>
        <taxon>Tracheophyta</taxon>
        <taxon>Spermatophyta</taxon>
        <taxon>Magnoliopsida</taxon>
        <taxon>Liliopsida</taxon>
        <taxon>Poales</taxon>
        <taxon>Poaceae</taxon>
        <taxon>BOP clade</taxon>
        <taxon>Oryzoideae</taxon>
        <taxon>Oryzeae</taxon>
        <taxon>Oryzinae</taxon>
        <taxon>Oryza</taxon>
        <taxon>Oryza meyeriana</taxon>
    </lineage>
</organism>
<protein>
    <submittedName>
        <fullName evidence="1">Uncharacterized protein</fullName>
    </submittedName>
</protein>
<evidence type="ECO:0000313" key="1">
    <source>
        <dbReference type="EMBL" id="KAF0899851.1"/>
    </source>
</evidence>
<keyword evidence="2" id="KW-1185">Reference proteome</keyword>
<reference evidence="1 2" key="1">
    <citation type="submission" date="2019-11" db="EMBL/GenBank/DDBJ databases">
        <title>Whole genome sequence of Oryza granulata.</title>
        <authorList>
            <person name="Li W."/>
        </authorList>
    </citation>
    <scope>NUCLEOTIDE SEQUENCE [LARGE SCALE GENOMIC DNA]</scope>
    <source>
        <strain evidence="2">cv. Menghai</strain>
        <tissue evidence="1">Leaf</tissue>
    </source>
</reference>
<dbReference type="AlphaFoldDB" id="A0A6G1CIG1"/>
<gene>
    <name evidence="1" type="ORF">E2562_025106</name>
</gene>
<evidence type="ECO:0000313" key="2">
    <source>
        <dbReference type="Proteomes" id="UP000479710"/>
    </source>
</evidence>
<dbReference type="EMBL" id="SPHZ02000009">
    <property type="protein sequence ID" value="KAF0899851.1"/>
    <property type="molecule type" value="Genomic_DNA"/>
</dbReference>
<name>A0A6G1CIG1_9ORYZ</name>
<proteinExistence type="predicted"/>